<dbReference type="KEGG" id="pace:A6070_03735"/>
<organism evidence="2 3">
    <name type="scientific">Syntrophotalea acetylenica</name>
    <name type="common">Pelobacter acetylenicus</name>
    <dbReference type="NCBI Taxonomy" id="29542"/>
    <lineage>
        <taxon>Bacteria</taxon>
        <taxon>Pseudomonadati</taxon>
        <taxon>Thermodesulfobacteriota</taxon>
        <taxon>Desulfuromonadia</taxon>
        <taxon>Desulfuromonadales</taxon>
        <taxon>Syntrophotaleaceae</taxon>
        <taxon>Syntrophotalea</taxon>
    </lineage>
</organism>
<feature type="domain" description="GP-PDE" evidence="1">
    <location>
        <begin position="5"/>
        <end position="235"/>
    </location>
</feature>
<dbReference type="PANTHER" id="PTHR46211:SF1">
    <property type="entry name" value="GLYCEROPHOSPHODIESTER PHOSPHODIESTERASE, CYTOPLASMIC"/>
    <property type="match status" value="1"/>
</dbReference>
<protein>
    <recommendedName>
        <fullName evidence="1">GP-PDE domain-containing protein</fullName>
    </recommendedName>
</protein>
<dbReference type="GO" id="GO:0006629">
    <property type="term" value="P:lipid metabolic process"/>
    <property type="evidence" value="ECO:0007669"/>
    <property type="project" value="InterPro"/>
</dbReference>
<dbReference type="AlphaFoldDB" id="A0A1L3GH45"/>
<dbReference type="InterPro" id="IPR030395">
    <property type="entry name" value="GP_PDE_dom"/>
</dbReference>
<sequence>MFQKTVIWAHRGASGKAPENTLAAFGLAELDGADGIELDVRMTADGVPVVMHDATLDRTTDDSGLLALRSLADLAGVDAGRWFGPQFAKESVPTLEQVLCQIQDRMLLNIEIKEFAAGVAVKRLLKRHARCRVLISSFDHAVLQALHLDAPELFLGYLSEDADWDRLIETAVANRAVSFHPRQDRVVAEQVELCHARGLKIFPWVVDEKKRAMTLLEMGVDGLFTNEPGSLRRWLAGVASSQGVPSR</sequence>
<evidence type="ECO:0000259" key="1">
    <source>
        <dbReference type="PROSITE" id="PS51704"/>
    </source>
</evidence>
<dbReference type="OrthoDB" id="9787897at2"/>
<gene>
    <name evidence="2" type="ORF">A7E75_09735</name>
</gene>
<evidence type="ECO:0000313" key="3">
    <source>
        <dbReference type="Proteomes" id="UP000182264"/>
    </source>
</evidence>
<dbReference type="PANTHER" id="PTHR46211">
    <property type="entry name" value="GLYCEROPHOSPHORYL DIESTER PHOSPHODIESTERASE"/>
    <property type="match status" value="1"/>
</dbReference>
<dbReference type="Pfam" id="PF03009">
    <property type="entry name" value="GDPD"/>
    <property type="match status" value="1"/>
</dbReference>
<dbReference type="EMBL" id="CP015518">
    <property type="protein sequence ID" value="APG25261.1"/>
    <property type="molecule type" value="Genomic_DNA"/>
</dbReference>
<dbReference type="PROSITE" id="PS51704">
    <property type="entry name" value="GP_PDE"/>
    <property type="match status" value="1"/>
</dbReference>
<reference evidence="2 3" key="1">
    <citation type="journal article" date="2017" name="Genome Announc.">
        <title>Complete Genome Sequences of Two Acetylene-Fermenting Pelobacter acetylenicus Strains.</title>
        <authorList>
            <person name="Sutton J.M."/>
            <person name="Baesman S.M."/>
            <person name="Fierst J.L."/>
            <person name="Poret-Peterson A.T."/>
            <person name="Oremland R.S."/>
            <person name="Dunlap D.S."/>
            <person name="Akob D.M."/>
        </authorList>
    </citation>
    <scope>NUCLEOTIDE SEQUENCE [LARGE SCALE GENOMIC DNA]</scope>
    <source>
        <strain evidence="2 3">DSM 3247</strain>
    </source>
</reference>
<dbReference type="GO" id="GO:0008081">
    <property type="term" value="F:phosphoric diester hydrolase activity"/>
    <property type="evidence" value="ECO:0007669"/>
    <property type="project" value="InterPro"/>
</dbReference>
<dbReference type="InterPro" id="IPR017946">
    <property type="entry name" value="PLC-like_Pdiesterase_TIM-brl"/>
</dbReference>
<proteinExistence type="predicted"/>
<dbReference type="STRING" id="29542.A6070_03735"/>
<dbReference type="RefSeq" id="WP_072287111.1">
    <property type="nucleotide sequence ID" value="NZ_CP015455.1"/>
</dbReference>
<keyword evidence="3" id="KW-1185">Reference proteome</keyword>
<name>A0A1L3GH45_SYNAC</name>
<dbReference type="Gene3D" id="3.20.20.190">
    <property type="entry name" value="Phosphatidylinositol (PI) phosphodiesterase"/>
    <property type="match status" value="1"/>
</dbReference>
<dbReference type="Proteomes" id="UP000182264">
    <property type="component" value="Chromosome"/>
</dbReference>
<accession>A0A1L3GH45</accession>
<dbReference type="SUPFAM" id="SSF51695">
    <property type="entry name" value="PLC-like phosphodiesterases"/>
    <property type="match status" value="1"/>
</dbReference>
<evidence type="ECO:0000313" key="2">
    <source>
        <dbReference type="EMBL" id="APG25261.1"/>
    </source>
</evidence>